<reference evidence="6 7" key="1">
    <citation type="journal article" date="2019" name="Int. J. Syst. Evol. Microbiol.">
        <title>The Global Catalogue of Microorganisms (GCM) 10K type strain sequencing project: providing services to taxonomists for standard genome sequencing and annotation.</title>
        <authorList>
            <consortium name="The Broad Institute Genomics Platform"/>
            <consortium name="The Broad Institute Genome Sequencing Center for Infectious Disease"/>
            <person name="Wu L."/>
            <person name="Ma J."/>
        </authorList>
    </citation>
    <scope>NUCLEOTIDE SEQUENCE [LARGE SCALE GENOMIC DNA]</scope>
    <source>
        <strain evidence="6 7">JCM 15575</strain>
    </source>
</reference>
<evidence type="ECO:0000313" key="7">
    <source>
        <dbReference type="Proteomes" id="UP001500596"/>
    </source>
</evidence>
<feature type="domain" description="GS catalytic" evidence="5">
    <location>
        <begin position="110"/>
        <end position="426"/>
    </location>
</feature>
<name>A0ABN2GHC2_9MICO</name>
<proteinExistence type="inferred from homology"/>
<evidence type="ECO:0000256" key="2">
    <source>
        <dbReference type="ARBA" id="ARBA00022598"/>
    </source>
</evidence>
<accession>A0ABN2GHC2</accession>
<dbReference type="SUPFAM" id="SSF55931">
    <property type="entry name" value="Glutamine synthetase/guanido kinase"/>
    <property type="match status" value="1"/>
</dbReference>
<sequence>MSGSTDDRPVGVDGPLLITSVDAAGRERSRLIPRARVDSVLRTGVHASISSVALFTPTDDPVDALGRDAVIGDLLLAPDAERIARLGERGPAWTPADVREIDGTPFAGCGRHAVRRQQTRLAERGLSARIGFEIEFTLDGGEAVDPSPAHTGPAYGQHPILQNEAFATELLTEFDAAGVPALQLHAEHGHGQFEVALDARDPLDACDDDVLARLVIDRVALRHGLRADFSPIPRVGAASNGMHIHLSLARDGVPLFSPDSDDAPGPDGMAAIAGILAEFPALTALLAGSLPSYERLRPGRWSGATVCWGPGNREAAVRYVASTAGGSARGANIEIKPGDASANPYYAVAALLAAAENGIARGAVPPAPVLISPTRLSESERATGGIHPLPSSLTEALAELDRSVVLRAALGDALIDLYLAVRTPHG</sequence>
<protein>
    <submittedName>
        <fullName evidence="6">Glutamine synthetase family protein</fullName>
    </submittedName>
</protein>
<evidence type="ECO:0000259" key="5">
    <source>
        <dbReference type="PROSITE" id="PS51987"/>
    </source>
</evidence>
<dbReference type="SMART" id="SM01230">
    <property type="entry name" value="Gln-synt_C"/>
    <property type="match status" value="1"/>
</dbReference>
<dbReference type="Pfam" id="PF00120">
    <property type="entry name" value="Gln-synt_C"/>
    <property type="match status" value="1"/>
</dbReference>
<dbReference type="InterPro" id="IPR036651">
    <property type="entry name" value="Gln_synt_N_sf"/>
</dbReference>
<dbReference type="Proteomes" id="UP001500596">
    <property type="component" value="Unassembled WGS sequence"/>
</dbReference>
<dbReference type="RefSeq" id="WP_344053036.1">
    <property type="nucleotide sequence ID" value="NZ_BAAAPK010000001.1"/>
</dbReference>
<dbReference type="EMBL" id="BAAAPK010000001">
    <property type="protein sequence ID" value="GAA1671298.1"/>
    <property type="molecule type" value="Genomic_DNA"/>
</dbReference>
<dbReference type="InterPro" id="IPR014746">
    <property type="entry name" value="Gln_synth/guanido_kin_cat_dom"/>
</dbReference>
<gene>
    <name evidence="6" type="ORF">GCM10009807_14240</name>
</gene>
<comment type="similarity">
    <text evidence="1 3 4">Belongs to the glutamine synthetase family.</text>
</comment>
<dbReference type="PANTHER" id="PTHR43785:SF12">
    <property type="entry name" value="TYPE-1 GLUTAMINE SYNTHETASE 2"/>
    <property type="match status" value="1"/>
</dbReference>
<keyword evidence="2" id="KW-0436">Ligase</keyword>
<evidence type="ECO:0000256" key="3">
    <source>
        <dbReference type="PROSITE-ProRule" id="PRU01331"/>
    </source>
</evidence>
<evidence type="ECO:0000256" key="1">
    <source>
        <dbReference type="ARBA" id="ARBA00009897"/>
    </source>
</evidence>
<evidence type="ECO:0000313" key="6">
    <source>
        <dbReference type="EMBL" id="GAA1671298.1"/>
    </source>
</evidence>
<comment type="caution">
    <text evidence="6">The sequence shown here is derived from an EMBL/GenBank/DDBJ whole genome shotgun (WGS) entry which is preliminary data.</text>
</comment>
<dbReference type="PANTHER" id="PTHR43785">
    <property type="entry name" value="GAMMA-GLUTAMYLPUTRESCINE SYNTHETASE"/>
    <property type="match status" value="1"/>
</dbReference>
<keyword evidence="7" id="KW-1185">Reference proteome</keyword>
<dbReference type="Gene3D" id="3.10.20.70">
    <property type="entry name" value="Glutamine synthetase, N-terminal domain"/>
    <property type="match status" value="1"/>
</dbReference>
<evidence type="ECO:0000256" key="4">
    <source>
        <dbReference type="RuleBase" id="RU000384"/>
    </source>
</evidence>
<organism evidence="6 7">
    <name type="scientific">Microbacterium lacus</name>
    <dbReference type="NCBI Taxonomy" id="415217"/>
    <lineage>
        <taxon>Bacteria</taxon>
        <taxon>Bacillati</taxon>
        <taxon>Actinomycetota</taxon>
        <taxon>Actinomycetes</taxon>
        <taxon>Micrococcales</taxon>
        <taxon>Microbacteriaceae</taxon>
        <taxon>Microbacterium</taxon>
    </lineage>
</organism>
<dbReference type="PROSITE" id="PS51987">
    <property type="entry name" value="GS_CATALYTIC"/>
    <property type="match status" value="1"/>
</dbReference>
<dbReference type="Gene3D" id="3.30.590.10">
    <property type="entry name" value="Glutamine synthetase/guanido kinase, catalytic domain"/>
    <property type="match status" value="1"/>
</dbReference>
<dbReference type="InterPro" id="IPR008146">
    <property type="entry name" value="Gln_synth_cat_dom"/>
</dbReference>